<feature type="region of interest" description="Disordered" evidence="1">
    <location>
        <begin position="84"/>
        <end position="200"/>
    </location>
</feature>
<feature type="compositionally biased region" description="Gly residues" evidence="1">
    <location>
        <begin position="105"/>
        <end position="115"/>
    </location>
</feature>
<evidence type="ECO:0000313" key="3">
    <source>
        <dbReference type="Proteomes" id="UP000014629"/>
    </source>
</evidence>
<sequence length="294" mass="30854">MIAAGNAALGLWLRSGAYAAQHLTDGIVPGVIAKMYGSKPQIAKLTAAGLWHTSGHTCRHPKCLQPAAGDFMIHDYLEYNPSRRQVLDRKSKAAEKKRRQRAGTGPEGNHGGFGEGSRPDREGFDDESSAERAPEGGDCAGHGRPSPGDNGGTRAHASPSPPIPSPSGGAGREPSAGSSARGRGALSSIPADWQPTDDDVRAAQLARADSGRSRLTAQQLTAVTRKFVRRMADDGVQAAGFGGRWQQWAENERTEPAAPGGVVVPFAQQPTSKAQQQVASLGRLRDRLNGGTAS</sequence>
<feature type="compositionally biased region" description="Basic and acidic residues" evidence="1">
    <location>
        <begin position="85"/>
        <end position="94"/>
    </location>
</feature>
<proteinExistence type="predicted"/>
<protein>
    <submittedName>
        <fullName evidence="2">Uncharacterized protein</fullName>
    </submittedName>
</protein>
<feature type="region of interest" description="Disordered" evidence="1">
    <location>
        <begin position="270"/>
        <end position="294"/>
    </location>
</feature>
<dbReference type="PATRIC" id="fig|1286094.4.peg.6025"/>
<organism evidence="2 3">
    <name type="scientific">Streptomyces aurantiacus JA 4570</name>
    <dbReference type="NCBI Taxonomy" id="1286094"/>
    <lineage>
        <taxon>Bacteria</taxon>
        <taxon>Bacillati</taxon>
        <taxon>Actinomycetota</taxon>
        <taxon>Actinomycetes</taxon>
        <taxon>Kitasatosporales</taxon>
        <taxon>Streptomycetaceae</taxon>
        <taxon>Streptomyces</taxon>
        <taxon>Streptomyces aurantiacus group</taxon>
    </lineage>
</organism>
<feature type="compositionally biased region" description="Polar residues" evidence="1">
    <location>
        <begin position="270"/>
        <end position="279"/>
    </location>
</feature>
<accession>S4AHC7</accession>
<evidence type="ECO:0000313" key="2">
    <source>
        <dbReference type="EMBL" id="EPH40882.1"/>
    </source>
</evidence>
<comment type="caution">
    <text evidence="2">The sequence shown here is derived from an EMBL/GenBank/DDBJ whole genome shotgun (WGS) entry which is preliminary data.</text>
</comment>
<dbReference type="Proteomes" id="UP000014629">
    <property type="component" value="Unassembled WGS sequence"/>
</dbReference>
<dbReference type="EMBL" id="AOPZ01000361">
    <property type="protein sequence ID" value="EPH40882.1"/>
    <property type="molecule type" value="Genomic_DNA"/>
</dbReference>
<evidence type="ECO:0000256" key="1">
    <source>
        <dbReference type="SAM" id="MobiDB-lite"/>
    </source>
</evidence>
<reference evidence="2 3" key="1">
    <citation type="submission" date="2013-02" db="EMBL/GenBank/DDBJ databases">
        <title>Draft Genome Sequence of Streptomyces aurantiacus, Which Produces Setomimycin.</title>
        <authorList>
            <person name="Gruening B.A."/>
            <person name="Praeg A."/>
            <person name="Erxleben A."/>
            <person name="Guenther S."/>
            <person name="Mueller M."/>
        </authorList>
    </citation>
    <scope>NUCLEOTIDE SEQUENCE [LARGE SCALE GENOMIC DNA]</scope>
    <source>
        <strain evidence="2 3">JA 4570</strain>
    </source>
</reference>
<feature type="compositionally biased region" description="Low complexity" evidence="1">
    <location>
        <begin position="172"/>
        <end position="188"/>
    </location>
</feature>
<keyword evidence="3" id="KW-1185">Reference proteome</keyword>
<dbReference type="AlphaFoldDB" id="S4AHC7"/>
<gene>
    <name evidence="2" type="ORF">STRAU_6097</name>
</gene>
<name>S4AHC7_9ACTN</name>